<dbReference type="AlphaFoldDB" id="A0A8K0P0E2"/>
<accession>A0A8K0P0E2</accession>
<keyword evidence="2" id="KW-1185">Reference proteome</keyword>
<reference evidence="1" key="1">
    <citation type="submission" date="2013-04" db="EMBL/GenBank/DDBJ databases">
        <authorList>
            <person name="Qu J."/>
            <person name="Murali S.C."/>
            <person name="Bandaranaike D."/>
            <person name="Bellair M."/>
            <person name="Blankenburg K."/>
            <person name="Chao H."/>
            <person name="Dinh H."/>
            <person name="Doddapaneni H."/>
            <person name="Downs B."/>
            <person name="Dugan-Rocha S."/>
            <person name="Elkadiri S."/>
            <person name="Gnanaolivu R.D."/>
            <person name="Hernandez B."/>
            <person name="Javaid M."/>
            <person name="Jayaseelan J.C."/>
            <person name="Lee S."/>
            <person name="Li M."/>
            <person name="Ming W."/>
            <person name="Munidasa M."/>
            <person name="Muniz J."/>
            <person name="Nguyen L."/>
            <person name="Ongeri F."/>
            <person name="Osuji N."/>
            <person name="Pu L.-L."/>
            <person name="Puazo M."/>
            <person name="Qu C."/>
            <person name="Quiroz J."/>
            <person name="Raj R."/>
            <person name="Weissenberger G."/>
            <person name="Xin Y."/>
            <person name="Zou X."/>
            <person name="Han Y."/>
            <person name="Richards S."/>
            <person name="Worley K."/>
            <person name="Muzny D."/>
            <person name="Gibbs R."/>
        </authorList>
    </citation>
    <scope>NUCLEOTIDE SEQUENCE</scope>
    <source>
        <strain evidence="1">Sampled in the wild</strain>
    </source>
</reference>
<evidence type="ECO:0000313" key="1">
    <source>
        <dbReference type="EMBL" id="KAG8226564.1"/>
    </source>
</evidence>
<evidence type="ECO:0000313" key="2">
    <source>
        <dbReference type="Proteomes" id="UP000792457"/>
    </source>
</evidence>
<reference evidence="1" key="2">
    <citation type="submission" date="2017-10" db="EMBL/GenBank/DDBJ databases">
        <title>Ladona fulva Genome sequencing and assembly.</title>
        <authorList>
            <person name="Murali S."/>
            <person name="Richards S."/>
            <person name="Bandaranaike D."/>
            <person name="Bellair M."/>
            <person name="Blankenburg K."/>
            <person name="Chao H."/>
            <person name="Dinh H."/>
            <person name="Doddapaneni H."/>
            <person name="Dugan-Rocha S."/>
            <person name="Elkadiri S."/>
            <person name="Gnanaolivu R."/>
            <person name="Hernandez B."/>
            <person name="Skinner E."/>
            <person name="Javaid M."/>
            <person name="Lee S."/>
            <person name="Li M."/>
            <person name="Ming W."/>
            <person name="Munidasa M."/>
            <person name="Muniz J."/>
            <person name="Nguyen L."/>
            <person name="Hughes D."/>
            <person name="Osuji N."/>
            <person name="Pu L.-L."/>
            <person name="Puazo M."/>
            <person name="Qu C."/>
            <person name="Quiroz J."/>
            <person name="Raj R."/>
            <person name="Weissenberger G."/>
            <person name="Xin Y."/>
            <person name="Zou X."/>
            <person name="Han Y."/>
            <person name="Worley K."/>
            <person name="Muzny D."/>
            <person name="Gibbs R."/>
        </authorList>
    </citation>
    <scope>NUCLEOTIDE SEQUENCE</scope>
    <source>
        <strain evidence="1">Sampled in the wild</strain>
    </source>
</reference>
<proteinExistence type="predicted"/>
<name>A0A8K0P0E2_LADFU</name>
<protein>
    <submittedName>
        <fullName evidence="1">Uncharacterized protein</fullName>
    </submittedName>
</protein>
<sequence length="175" mass="19596">MSFLHHNSCECTKSELDLFSLPPTQTSIEGEQWVHYKPISSLSDDAPLEFVVPGHGDEYVDLSHTIITREEWRPYVVKTLSSHLENVYTNYQKMESGGDRDNLLKSCLSYTPLEPLVNEKVLTTHLEEINSILGTSGGKEYVIQEVGIRILRNVSLEGSSLLTPITSGSWDSNPS</sequence>
<organism evidence="1 2">
    <name type="scientific">Ladona fulva</name>
    <name type="common">Scarce chaser dragonfly</name>
    <name type="synonym">Libellula fulva</name>
    <dbReference type="NCBI Taxonomy" id="123851"/>
    <lineage>
        <taxon>Eukaryota</taxon>
        <taxon>Metazoa</taxon>
        <taxon>Ecdysozoa</taxon>
        <taxon>Arthropoda</taxon>
        <taxon>Hexapoda</taxon>
        <taxon>Insecta</taxon>
        <taxon>Pterygota</taxon>
        <taxon>Palaeoptera</taxon>
        <taxon>Odonata</taxon>
        <taxon>Epiprocta</taxon>
        <taxon>Anisoptera</taxon>
        <taxon>Libelluloidea</taxon>
        <taxon>Libellulidae</taxon>
        <taxon>Ladona</taxon>
    </lineage>
</organism>
<gene>
    <name evidence="1" type="ORF">J437_LFUL004736</name>
</gene>
<dbReference type="OrthoDB" id="5979489at2759"/>
<dbReference type="Proteomes" id="UP000792457">
    <property type="component" value="Unassembled WGS sequence"/>
</dbReference>
<dbReference type="EMBL" id="KZ308288">
    <property type="protein sequence ID" value="KAG8226564.1"/>
    <property type="molecule type" value="Genomic_DNA"/>
</dbReference>
<comment type="caution">
    <text evidence="1">The sequence shown here is derived from an EMBL/GenBank/DDBJ whole genome shotgun (WGS) entry which is preliminary data.</text>
</comment>